<feature type="binding site" evidence="10">
    <location>
        <position position="261"/>
    </location>
    <ligand>
        <name>substrate</name>
    </ligand>
</feature>
<dbReference type="PATRIC" id="fig|1664069.3.peg.3355"/>
<dbReference type="EC" id="1.1.1.22" evidence="3 8"/>
<evidence type="ECO:0000256" key="6">
    <source>
        <dbReference type="ARBA" id="ARBA00047473"/>
    </source>
</evidence>
<dbReference type="InterPro" id="IPR036291">
    <property type="entry name" value="NAD(P)-bd_dom_sf"/>
</dbReference>
<accession>A0A0J6EMK0</accession>
<dbReference type="InterPro" id="IPR014026">
    <property type="entry name" value="UDP-Glc/GDP-Man_DH_dimer"/>
</dbReference>
<comment type="function">
    <text evidence="7">Catalyzes the conversion of UDP-glucose into UDP-glucuronate, one of the precursors of teichuronic acid.</text>
</comment>
<comment type="caution">
    <text evidence="13">The sequence shown here is derived from an EMBL/GenBank/DDBJ whole genome shotgun (WGS) entry which is preliminary data.</text>
</comment>
<evidence type="ECO:0000256" key="9">
    <source>
        <dbReference type="PIRSR" id="PIRSR500134-1"/>
    </source>
</evidence>
<dbReference type="InterPro" id="IPR014027">
    <property type="entry name" value="UDP-Glc/GDP-Man_DH_C"/>
</dbReference>
<dbReference type="SUPFAM" id="SSF52413">
    <property type="entry name" value="UDP-glucose/GDP-mannose dehydrogenase C-terminal domain"/>
    <property type="match status" value="1"/>
</dbReference>
<name>A0A0J6EMK0_9BACI</name>
<feature type="domain" description="UDP-glucose/GDP-mannose dehydrogenase C-terminal" evidence="12">
    <location>
        <begin position="317"/>
        <end position="419"/>
    </location>
</feature>
<dbReference type="GO" id="GO:0003979">
    <property type="term" value="F:UDP-glucose 6-dehydrogenase activity"/>
    <property type="evidence" value="ECO:0007669"/>
    <property type="project" value="UniProtKB-EC"/>
</dbReference>
<feature type="binding site" evidence="11">
    <location>
        <position position="267"/>
    </location>
    <ligand>
        <name>NAD(+)</name>
        <dbReference type="ChEBI" id="CHEBI:57540"/>
    </ligand>
</feature>
<dbReference type="NCBIfam" id="TIGR03026">
    <property type="entry name" value="NDP-sugDHase"/>
    <property type="match status" value="1"/>
</dbReference>
<evidence type="ECO:0000256" key="10">
    <source>
        <dbReference type="PIRSR" id="PIRSR500134-2"/>
    </source>
</evidence>
<feature type="active site" description="Nucleophile" evidence="9">
    <location>
        <position position="264"/>
    </location>
</feature>
<feature type="binding site" evidence="11">
    <location>
        <position position="159"/>
    </location>
    <ligand>
        <name>NAD(+)</name>
        <dbReference type="ChEBI" id="CHEBI:57540"/>
    </ligand>
</feature>
<dbReference type="SMART" id="SM00984">
    <property type="entry name" value="UDPG_MGDP_dh_C"/>
    <property type="match status" value="1"/>
</dbReference>
<dbReference type="PIRSF" id="PIRSF500134">
    <property type="entry name" value="UDPglc_DH_bac"/>
    <property type="match status" value="1"/>
</dbReference>
<comment type="similarity">
    <text evidence="2 8">Belongs to the UDP-glucose/GDP-mannose dehydrogenase family.</text>
</comment>
<feature type="binding site" evidence="11">
    <location>
        <position position="125"/>
    </location>
    <ligand>
        <name>NAD(+)</name>
        <dbReference type="ChEBI" id="CHEBI:57540"/>
    </ligand>
</feature>
<feature type="binding site" evidence="10">
    <location>
        <position position="208"/>
    </location>
    <ligand>
        <name>substrate</name>
    </ligand>
</feature>
<dbReference type="Proteomes" id="UP000036168">
    <property type="component" value="Unassembled WGS sequence"/>
</dbReference>
<accession>A0A0J6ETR3</accession>
<evidence type="ECO:0000256" key="2">
    <source>
        <dbReference type="ARBA" id="ARBA00006601"/>
    </source>
</evidence>
<feature type="binding site" evidence="11">
    <location>
        <position position="331"/>
    </location>
    <ligand>
        <name>NAD(+)</name>
        <dbReference type="ChEBI" id="CHEBI:57540"/>
    </ligand>
</feature>
<dbReference type="STRING" id="1664069.BGLY_4199"/>
<evidence type="ECO:0000259" key="12">
    <source>
        <dbReference type="SMART" id="SM00984"/>
    </source>
</evidence>
<feature type="binding site" evidence="11">
    <location>
        <position position="34"/>
    </location>
    <ligand>
        <name>NAD(+)</name>
        <dbReference type="ChEBI" id="CHEBI:57540"/>
    </ligand>
</feature>
<evidence type="ECO:0000256" key="5">
    <source>
        <dbReference type="ARBA" id="ARBA00023027"/>
    </source>
</evidence>
<organism evidence="13 14">
    <name type="scientific">Bacillus glycinifermentans</name>
    <dbReference type="NCBI Taxonomy" id="1664069"/>
    <lineage>
        <taxon>Bacteria</taxon>
        <taxon>Bacillati</taxon>
        <taxon>Bacillota</taxon>
        <taxon>Bacilli</taxon>
        <taxon>Bacillales</taxon>
        <taxon>Bacillaceae</taxon>
        <taxon>Bacillus</taxon>
    </lineage>
</organism>
<feature type="binding site" evidence="11">
    <location>
        <position position="90"/>
    </location>
    <ligand>
        <name>NAD(+)</name>
        <dbReference type="ChEBI" id="CHEBI:57540"/>
    </ligand>
</feature>
<feature type="binding site" evidence="10">
    <location>
        <begin position="253"/>
        <end position="257"/>
    </location>
    <ligand>
        <name>substrate</name>
    </ligand>
</feature>
<gene>
    <name evidence="13" type="ORF">AB447_207325</name>
</gene>
<evidence type="ECO:0000256" key="1">
    <source>
        <dbReference type="ARBA" id="ARBA00004701"/>
    </source>
</evidence>
<dbReference type="GO" id="GO:0051287">
    <property type="term" value="F:NAD binding"/>
    <property type="evidence" value="ECO:0007669"/>
    <property type="project" value="InterPro"/>
</dbReference>
<keyword evidence="4 8" id="KW-0560">Oxidoreductase</keyword>
<reference evidence="13 14" key="1">
    <citation type="journal article" date="2015" name="Int. J. Syst. Evol. Microbiol.">
        <title>Bacillus glycinifermentans sp. nov., isolated from fermented soybean paste.</title>
        <authorList>
            <person name="Kim S.J."/>
            <person name="Dunlap C.A."/>
            <person name="Kwon S.W."/>
            <person name="Rooney A.P."/>
        </authorList>
    </citation>
    <scope>NUCLEOTIDE SEQUENCE [LARGE SCALE GENOMIC DNA]</scope>
    <source>
        <strain evidence="13 14">GO-13</strain>
    </source>
</reference>
<proteinExistence type="inferred from homology"/>
<dbReference type="EMBL" id="LECW02000045">
    <property type="protein sequence ID" value="KRT90381.1"/>
    <property type="molecule type" value="Genomic_DNA"/>
</dbReference>
<evidence type="ECO:0000313" key="14">
    <source>
        <dbReference type="Proteomes" id="UP000036168"/>
    </source>
</evidence>
<comment type="catalytic activity">
    <reaction evidence="6 8">
        <text>UDP-alpha-D-glucose + 2 NAD(+) + H2O = UDP-alpha-D-glucuronate + 2 NADH + 3 H(+)</text>
        <dbReference type="Rhea" id="RHEA:23596"/>
        <dbReference type="ChEBI" id="CHEBI:15377"/>
        <dbReference type="ChEBI" id="CHEBI:15378"/>
        <dbReference type="ChEBI" id="CHEBI:57540"/>
        <dbReference type="ChEBI" id="CHEBI:57945"/>
        <dbReference type="ChEBI" id="CHEBI:58052"/>
        <dbReference type="ChEBI" id="CHEBI:58885"/>
        <dbReference type="EC" id="1.1.1.22"/>
    </reaction>
</comment>
<dbReference type="PANTHER" id="PTHR43750:SF3">
    <property type="entry name" value="UDP-GLUCOSE 6-DEHYDROGENASE TUAD"/>
    <property type="match status" value="1"/>
</dbReference>
<comment type="pathway">
    <text evidence="1">Nucleotide-sugar biosynthesis; UDP-alpha-D-glucuronate biosynthesis; UDP-alpha-D-glucuronate from UDP-alpha-D-glucose: step 1/1.</text>
</comment>
<dbReference type="Pfam" id="PF03720">
    <property type="entry name" value="UDPG_MGDP_dh_C"/>
    <property type="match status" value="1"/>
</dbReference>
<dbReference type="PANTHER" id="PTHR43750">
    <property type="entry name" value="UDP-GLUCOSE 6-DEHYDROGENASE TUAD"/>
    <property type="match status" value="1"/>
</dbReference>
<dbReference type="Pfam" id="PF00984">
    <property type="entry name" value="UDPG_MGDP_dh"/>
    <property type="match status" value="1"/>
</dbReference>
<keyword evidence="5 8" id="KW-0520">NAD</keyword>
<feature type="binding site" evidence="10">
    <location>
        <begin position="156"/>
        <end position="159"/>
    </location>
    <ligand>
        <name>substrate</name>
    </ligand>
</feature>
<protein>
    <recommendedName>
        <fullName evidence="3 8">UDP-glucose 6-dehydrogenase</fullName>
        <ecNumber evidence="3 8">1.1.1.22</ecNumber>
    </recommendedName>
</protein>
<evidence type="ECO:0000256" key="3">
    <source>
        <dbReference type="ARBA" id="ARBA00012954"/>
    </source>
</evidence>
<dbReference type="InterPro" id="IPR008927">
    <property type="entry name" value="6-PGluconate_DH-like_C_sf"/>
</dbReference>
<evidence type="ECO:0000256" key="11">
    <source>
        <dbReference type="PIRSR" id="PIRSR500134-3"/>
    </source>
</evidence>
<evidence type="ECO:0000256" key="7">
    <source>
        <dbReference type="ARBA" id="ARBA00053241"/>
    </source>
</evidence>
<dbReference type="UniPathway" id="UPA00038">
    <property type="reaction ID" value="UER00491"/>
</dbReference>
<dbReference type="NCBIfam" id="NF047673">
    <property type="entry name" value="TeichurnBiosyTuaD"/>
    <property type="match status" value="1"/>
</dbReference>
<evidence type="ECO:0000256" key="8">
    <source>
        <dbReference type="PIRNR" id="PIRNR000124"/>
    </source>
</evidence>
<evidence type="ECO:0000313" key="13">
    <source>
        <dbReference type="EMBL" id="KRT90381.1"/>
    </source>
</evidence>
<dbReference type="SUPFAM" id="SSF51735">
    <property type="entry name" value="NAD(P)-binding Rossmann-fold domains"/>
    <property type="match status" value="1"/>
</dbReference>
<dbReference type="FunFam" id="1.20.5.100:FF:000001">
    <property type="entry name" value="UDP-glucose 6-dehydrogenase"/>
    <property type="match status" value="1"/>
</dbReference>
<dbReference type="InterPro" id="IPR028357">
    <property type="entry name" value="UDPglc_DH_bac"/>
</dbReference>
<dbReference type="Gene3D" id="3.40.50.720">
    <property type="entry name" value="NAD(P)-binding Rossmann-like Domain"/>
    <property type="match status" value="2"/>
</dbReference>
<dbReference type="AlphaFoldDB" id="A0A0J6EMK0"/>
<feature type="binding site" evidence="10">
    <location>
        <position position="324"/>
    </location>
    <ligand>
        <name>substrate</name>
    </ligand>
</feature>
<dbReference type="InterPro" id="IPR036220">
    <property type="entry name" value="UDP-Glc/GDP-Man_DH_C_sf"/>
</dbReference>
<dbReference type="InterPro" id="IPR017476">
    <property type="entry name" value="UDP-Glc/GDP-Man"/>
</dbReference>
<dbReference type="PIRSF" id="PIRSF000124">
    <property type="entry name" value="UDPglc_GDPman_dh"/>
    <property type="match status" value="1"/>
</dbReference>
<dbReference type="InterPro" id="IPR001732">
    <property type="entry name" value="UDP-Glc/GDP-Man_DH_N"/>
</dbReference>
<dbReference type="Pfam" id="PF03721">
    <property type="entry name" value="UDPG_MGDP_dh_N"/>
    <property type="match status" value="1"/>
</dbReference>
<dbReference type="GO" id="GO:0006065">
    <property type="term" value="P:UDP-glucuronate biosynthetic process"/>
    <property type="evidence" value="ECO:0007669"/>
    <property type="project" value="UniProtKB-UniPathway"/>
</dbReference>
<feature type="binding site" evidence="11">
    <location>
        <position position="39"/>
    </location>
    <ligand>
        <name>NAD(+)</name>
        <dbReference type="ChEBI" id="CHEBI:57540"/>
    </ligand>
</feature>
<dbReference type="SUPFAM" id="SSF48179">
    <property type="entry name" value="6-phosphogluconate dehydrogenase C-terminal domain-like"/>
    <property type="match status" value="1"/>
</dbReference>
<dbReference type="GO" id="GO:0000271">
    <property type="term" value="P:polysaccharide biosynthetic process"/>
    <property type="evidence" value="ECO:0007669"/>
    <property type="project" value="InterPro"/>
</dbReference>
<evidence type="ECO:0000256" key="4">
    <source>
        <dbReference type="ARBA" id="ARBA00023002"/>
    </source>
</evidence>
<sequence length="446" mass="48757">MMILKRIVVIGTGYVGLVSGTCFAEVGNTVVCCDIDAEKIRGLSAGIMPIYENGLKELVDKNVDENRLFFSTDIPKAIRESDIIYIAVGTPMSESGEADLTYVKSVAETIGRHLNGYKIIVNKSTVPVGTGKLVQSIIEQASRGEHPFDVVSNPEFLREGTAIYDTMNMERAVIGATSEKAAAIIEELHEPFQTTIVKSNLESAEMIKYAANAFLATKISFINDIANICEKVGADVSKVSEGVGLDSRIGKKFLKAGIGFGGSCFPKDTMALLQIAKSVGYPFKMIEAVIETNRKQRAHIVQKLLDVFGDLEGRTVSVLGLAFKPNTNDMRSSPALDVIPMLKSLGAHVKAYDPIAVPEAERLLGSQAVYSDDLYETVTDTDACLILTEWPEVQHMNITKLKSCLNQPVLIDGRNLFELEEMKREGMIYHSIGRPEVQGEKILTKV</sequence>
<dbReference type="Gene3D" id="1.20.5.100">
    <property type="entry name" value="Cytochrome c1, transmembrane anchor, C-terminal"/>
    <property type="match status" value="1"/>
</dbReference>